<organism evidence="1 2">
    <name type="scientific">Alicyclobacillus dauci</name>
    <dbReference type="NCBI Taxonomy" id="1475485"/>
    <lineage>
        <taxon>Bacteria</taxon>
        <taxon>Bacillati</taxon>
        <taxon>Bacillota</taxon>
        <taxon>Bacilli</taxon>
        <taxon>Bacillales</taxon>
        <taxon>Alicyclobacillaceae</taxon>
        <taxon>Alicyclobacillus</taxon>
    </lineage>
</organism>
<dbReference type="Gene3D" id="1.10.150.240">
    <property type="entry name" value="Putative phosphatase, domain 2"/>
    <property type="match status" value="1"/>
</dbReference>
<keyword evidence="2" id="KW-1185">Reference proteome</keyword>
<sequence>MYTNILFDLDGTLTNSAFGITESVRLALLHEGFDAPSHADLVWVVGPPLRDSFAQLAKTTDTAVINRLLTKYRERFEPIGMFENEVYAGVQTVLETLRDDGYRLFLATSKPRVYAEKILRHFELEEYFDGIGGAELDGSIDSKADVIRTVLRTYDLSPESCLMIGDREHDVIGARENNINTLGVTYGFGSETELREAGAICIVRTPVEILQFIRDQKAETGSLSPSGR</sequence>
<dbReference type="InterPro" id="IPR050155">
    <property type="entry name" value="HAD-like_hydrolase_sf"/>
</dbReference>
<dbReference type="SFLD" id="SFLDG01129">
    <property type="entry name" value="C1.5:_HAD__Beta-PGM__Phosphata"/>
    <property type="match status" value="1"/>
</dbReference>
<dbReference type="RefSeq" id="WP_268043158.1">
    <property type="nucleotide sequence ID" value="NZ_CP104064.1"/>
</dbReference>
<dbReference type="CDD" id="cd04302">
    <property type="entry name" value="HAD_5NT"/>
    <property type="match status" value="1"/>
</dbReference>
<dbReference type="EMBL" id="CP104064">
    <property type="protein sequence ID" value="WAH35870.1"/>
    <property type="molecule type" value="Genomic_DNA"/>
</dbReference>
<evidence type="ECO:0000313" key="1">
    <source>
        <dbReference type="EMBL" id="WAH35870.1"/>
    </source>
</evidence>
<dbReference type="InterPro" id="IPR006439">
    <property type="entry name" value="HAD-SF_hydro_IA"/>
</dbReference>
<gene>
    <name evidence="1" type="ORF">NZD86_16580</name>
</gene>
<dbReference type="PANTHER" id="PTHR43434:SF20">
    <property type="entry name" value="5'-NUCLEOTIDASE"/>
    <property type="match status" value="1"/>
</dbReference>
<accession>A0ABY6Z1L6</accession>
<dbReference type="Proteomes" id="UP001164803">
    <property type="component" value="Chromosome"/>
</dbReference>
<dbReference type="InterPro" id="IPR041492">
    <property type="entry name" value="HAD_2"/>
</dbReference>
<dbReference type="InterPro" id="IPR036412">
    <property type="entry name" value="HAD-like_sf"/>
</dbReference>
<dbReference type="InterPro" id="IPR023198">
    <property type="entry name" value="PGP-like_dom2"/>
</dbReference>
<dbReference type="InterPro" id="IPR023214">
    <property type="entry name" value="HAD_sf"/>
</dbReference>
<dbReference type="PANTHER" id="PTHR43434">
    <property type="entry name" value="PHOSPHOGLYCOLATE PHOSPHATASE"/>
    <property type="match status" value="1"/>
</dbReference>
<reference evidence="1" key="1">
    <citation type="submission" date="2022-08" db="EMBL/GenBank/DDBJ databases">
        <title>Alicyclobacillus dauci DSM2870, complete genome.</title>
        <authorList>
            <person name="Wang Q."/>
            <person name="Cai R."/>
            <person name="Wang Z."/>
        </authorList>
    </citation>
    <scope>NUCLEOTIDE SEQUENCE</scope>
    <source>
        <strain evidence="1">DSM 28700</strain>
    </source>
</reference>
<dbReference type="SFLD" id="SFLDS00003">
    <property type="entry name" value="Haloacid_Dehalogenase"/>
    <property type="match status" value="1"/>
</dbReference>
<dbReference type="SUPFAM" id="SSF56784">
    <property type="entry name" value="HAD-like"/>
    <property type="match status" value="1"/>
</dbReference>
<dbReference type="Gene3D" id="3.40.50.1000">
    <property type="entry name" value="HAD superfamily/HAD-like"/>
    <property type="match status" value="1"/>
</dbReference>
<dbReference type="Pfam" id="PF13419">
    <property type="entry name" value="HAD_2"/>
    <property type="match status" value="1"/>
</dbReference>
<proteinExistence type="predicted"/>
<evidence type="ECO:0000313" key="2">
    <source>
        <dbReference type="Proteomes" id="UP001164803"/>
    </source>
</evidence>
<protein>
    <submittedName>
        <fullName evidence="1">HAD family hydrolase</fullName>
    </submittedName>
</protein>
<name>A0ABY6Z1L6_9BACL</name>
<keyword evidence="1" id="KW-0378">Hydrolase</keyword>
<dbReference type="GO" id="GO:0016787">
    <property type="term" value="F:hydrolase activity"/>
    <property type="evidence" value="ECO:0007669"/>
    <property type="project" value="UniProtKB-KW"/>
</dbReference>
<dbReference type="NCBIfam" id="TIGR01549">
    <property type="entry name" value="HAD-SF-IA-v1"/>
    <property type="match status" value="1"/>
</dbReference>